<evidence type="ECO:0000259" key="1">
    <source>
        <dbReference type="Pfam" id="PF00004"/>
    </source>
</evidence>
<accession>A0ABR7QAR9</accession>
<dbReference type="SUPFAM" id="SSF52540">
    <property type="entry name" value="P-loop containing nucleoside triphosphate hydrolases"/>
    <property type="match status" value="1"/>
</dbReference>
<dbReference type="EMBL" id="JACGWS010000008">
    <property type="protein sequence ID" value="MBC8755671.1"/>
    <property type="molecule type" value="Genomic_DNA"/>
</dbReference>
<organism evidence="2 3">
    <name type="scientific">Kordia aestuariivivens</name>
    <dbReference type="NCBI Taxonomy" id="2759037"/>
    <lineage>
        <taxon>Bacteria</taxon>
        <taxon>Pseudomonadati</taxon>
        <taxon>Bacteroidota</taxon>
        <taxon>Flavobacteriia</taxon>
        <taxon>Flavobacteriales</taxon>
        <taxon>Flavobacteriaceae</taxon>
        <taxon>Kordia</taxon>
    </lineage>
</organism>
<dbReference type="Pfam" id="PF00004">
    <property type="entry name" value="AAA"/>
    <property type="match status" value="1"/>
</dbReference>
<reference evidence="2 3" key="1">
    <citation type="submission" date="2020-07" db="EMBL/GenBank/DDBJ databases">
        <title>Description of Kordia aestuariivivens sp. nov., isolated from a tidal flat.</title>
        <authorList>
            <person name="Park S."/>
            <person name="Yoon J.-H."/>
        </authorList>
    </citation>
    <scope>NUCLEOTIDE SEQUENCE [LARGE SCALE GENOMIC DNA]</scope>
    <source>
        <strain evidence="2 3">YSTF-M3</strain>
    </source>
</reference>
<gene>
    <name evidence="2" type="ORF">H2O64_13415</name>
</gene>
<dbReference type="Proteomes" id="UP000619238">
    <property type="component" value="Unassembled WGS sequence"/>
</dbReference>
<evidence type="ECO:0000313" key="3">
    <source>
        <dbReference type="Proteomes" id="UP000619238"/>
    </source>
</evidence>
<dbReference type="RefSeq" id="WP_187562720.1">
    <property type="nucleotide sequence ID" value="NZ_JACGWS010000008.1"/>
</dbReference>
<comment type="caution">
    <text evidence="2">The sequence shown here is derived from an EMBL/GenBank/DDBJ whole genome shotgun (WGS) entry which is preliminary data.</text>
</comment>
<evidence type="ECO:0000313" key="2">
    <source>
        <dbReference type="EMBL" id="MBC8755671.1"/>
    </source>
</evidence>
<keyword evidence="3" id="KW-1185">Reference proteome</keyword>
<protein>
    <submittedName>
        <fullName evidence="2">AAA family ATPase</fullName>
    </submittedName>
</protein>
<dbReference type="InterPro" id="IPR027417">
    <property type="entry name" value="P-loop_NTPase"/>
</dbReference>
<proteinExistence type="predicted"/>
<sequence length="652" mass="74444">MEKQPTFPIKKTELIILREEASSFIKGVQWEQGYKARNRDGNKEQEDILLYLSKATGNAGANAISISKTILNLKKRLLPDSVALPLALNETLFHLQESLAIGLWIRDSYYDASGLSILHEKRTGLSTDQRKEYESKQQTATAFMVFSLSYYIVSRLKEKASEDNKVMQNKFAGIPEVSLLSPMKGISCTLFYYDKYMNHPNLINSEQDVIDFTVLYFESYLNEIIQRKGALDYTEVITDRTYQLEDSEFSIAGWETAFTGSAKSIEFNPIRFEQIVGNKDAKHFAKRLVERMMSYDIATKRNPFQELGGFMPVFMGYGIPGTGKSMLIAAIATMLKERCDHLDIPFLFHPMPDTVVSTFQGGSAEKMVQWMKPMQDPTRLIFAPIDDAENNLQERTAQGVSAGVKEVIGVFLRYTEGAYAVNHGNSAIGLFTNLPEQLDKAVISRIQGRFKIDGARTEHDFLDQDYIWWKKLEKTLPGFVSMKDHPDYKYLSDQGLVANAGEILGQLEKPTEEKIAAIYNKVLTQDSLDSHTFYSNLYGSVQKEFPFFSSRDIRNIQSAISLRLTDFNLPEDWFENPELYFQKEYDTKLGMLKELMTANMKGLNFADVRKQEVIRYLDNVATIADTDFSRKVEQQIMQMKIGTEARNRFEKG</sequence>
<feature type="domain" description="ATPase AAA-type core" evidence="1">
    <location>
        <begin position="317"/>
        <end position="452"/>
    </location>
</feature>
<dbReference type="Gene3D" id="3.40.50.300">
    <property type="entry name" value="P-loop containing nucleotide triphosphate hydrolases"/>
    <property type="match status" value="1"/>
</dbReference>
<dbReference type="InterPro" id="IPR003959">
    <property type="entry name" value="ATPase_AAA_core"/>
</dbReference>
<name>A0ABR7QAR9_9FLAO</name>